<dbReference type="InterPro" id="IPR014133">
    <property type="entry name" value="Cry_DASH"/>
</dbReference>
<gene>
    <name evidence="8" type="ORF">KU306_14370</name>
</gene>
<proteinExistence type="inferred from homology"/>
<dbReference type="Pfam" id="PF03441">
    <property type="entry name" value="FAD_binding_7"/>
    <property type="match status" value="1"/>
</dbReference>
<keyword evidence="9" id="KW-1185">Reference proteome</keyword>
<keyword evidence="3 5" id="KW-0274">FAD</keyword>
<name>A0ABY5RD14_HALLR</name>
<dbReference type="InterPro" id="IPR006050">
    <property type="entry name" value="DNA_photolyase_N"/>
</dbReference>
<dbReference type="NCBIfam" id="TIGR02765">
    <property type="entry name" value="crypto_DASH"/>
    <property type="match status" value="1"/>
</dbReference>
<evidence type="ECO:0000313" key="9">
    <source>
        <dbReference type="Proteomes" id="UP001058330"/>
    </source>
</evidence>
<evidence type="ECO:0000256" key="3">
    <source>
        <dbReference type="ARBA" id="ARBA00022827"/>
    </source>
</evidence>
<sequence>MSSHTALVWFRRDLRLHDNEALVDACGADRVVPVYCFDPRGYGQQPYGGPDSFDVRKTGLHRLRFRLESVADLRSSLRDRGSDLVVRIGRPEAVLPDVATAVGADSVSMHTWPTPEERQVESAVQQALDNVGVEPRRFWGHTLTHPDDLPMDLDALPDTYTTFRKAVENDASIREPLHTPELPALPDSVPEPGEIPALSDLDEDVSNAAQAEDEPLASPNNEQATPSEQAIPLFEGGETAGRERVESYIWEGDHLREYKETRNGLVGRDYSSKFSPWLNEGCLSPRYVQSEVERYEDVRVSNDSTYWLTFELRWRDFFQFQTAKHGGEFFQRSGIRNRTDIDWRDDDAQFDRWAAGETGIPFVDAAMRELNATGYVSNRARQNAASFLANNLRLDWRRGAAYFETQLVDYDPASNYGNWAYIAGVGNDSRDRYFDIVAQARRYDADAEFVTHWLPELADLPPEYAHEPWKLTDAEQADYGVQLGIDYPEPMVDLDASYEKLD</sequence>
<dbReference type="InterPro" id="IPR036134">
    <property type="entry name" value="Crypto/Photolyase_FAD-like_sf"/>
</dbReference>
<evidence type="ECO:0000313" key="8">
    <source>
        <dbReference type="EMBL" id="UVE50074.1"/>
    </source>
</evidence>
<comment type="similarity">
    <text evidence="1 5">Belongs to the DNA photolyase class-1 family.</text>
</comment>
<dbReference type="PANTHER" id="PTHR11455:SF22">
    <property type="entry name" value="CRYPTOCHROME DASH"/>
    <property type="match status" value="1"/>
</dbReference>
<keyword evidence="2 5" id="KW-0285">Flavoprotein</keyword>
<dbReference type="RefSeq" id="WP_258302343.1">
    <property type="nucleotide sequence ID" value="NZ_CP078063.1"/>
</dbReference>
<dbReference type="GeneID" id="74530115"/>
<dbReference type="PANTHER" id="PTHR11455">
    <property type="entry name" value="CRYPTOCHROME"/>
    <property type="match status" value="1"/>
</dbReference>
<feature type="compositionally biased region" description="Polar residues" evidence="6">
    <location>
        <begin position="218"/>
        <end position="228"/>
    </location>
</feature>
<dbReference type="Gene3D" id="1.25.40.80">
    <property type="match status" value="1"/>
</dbReference>
<feature type="region of interest" description="Disordered" evidence="6">
    <location>
        <begin position="171"/>
        <end position="237"/>
    </location>
</feature>
<evidence type="ECO:0000256" key="2">
    <source>
        <dbReference type="ARBA" id="ARBA00022630"/>
    </source>
</evidence>
<dbReference type="Pfam" id="PF00875">
    <property type="entry name" value="DNA_photolyase"/>
    <property type="match status" value="1"/>
</dbReference>
<keyword evidence="4 5" id="KW-0157">Chromophore</keyword>
<evidence type="ECO:0000256" key="5">
    <source>
        <dbReference type="RuleBase" id="RU367151"/>
    </source>
</evidence>
<comment type="function">
    <text evidence="5">May have a photoreceptor function.</text>
</comment>
<dbReference type="Gene3D" id="1.10.579.10">
    <property type="entry name" value="DNA Cyclobutane Dipyrimidine Photolyase, subunit A, domain 3"/>
    <property type="match status" value="1"/>
</dbReference>
<evidence type="ECO:0000256" key="4">
    <source>
        <dbReference type="ARBA" id="ARBA00022991"/>
    </source>
</evidence>
<evidence type="ECO:0000256" key="1">
    <source>
        <dbReference type="ARBA" id="ARBA00005862"/>
    </source>
</evidence>
<dbReference type="InterPro" id="IPR014729">
    <property type="entry name" value="Rossmann-like_a/b/a_fold"/>
</dbReference>
<dbReference type="Proteomes" id="UP001058330">
    <property type="component" value="Chromosome"/>
</dbReference>
<comment type="cofactor">
    <cofactor evidence="5">
        <name>FAD</name>
        <dbReference type="ChEBI" id="CHEBI:57692"/>
    </cofactor>
    <text evidence="5">Binds 1 FAD per subunit.</text>
</comment>
<evidence type="ECO:0000256" key="6">
    <source>
        <dbReference type="SAM" id="MobiDB-lite"/>
    </source>
</evidence>
<dbReference type="Gene3D" id="3.40.50.620">
    <property type="entry name" value="HUPs"/>
    <property type="match status" value="1"/>
</dbReference>
<dbReference type="InterPro" id="IPR002081">
    <property type="entry name" value="Cryptochrome/DNA_photolyase_1"/>
</dbReference>
<dbReference type="InterPro" id="IPR005101">
    <property type="entry name" value="Cryptochr/Photolyase_FAD-bd"/>
</dbReference>
<dbReference type="PRINTS" id="PR00147">
    <property type="entry name" value="DNAPHOTLYASE"/>
</dbReference>
<dbReference type="EMBL" id="CP078063">
    <property type="protein sequence ID" value="UVE50074.1"/>
    <property type="molecule type" value="Genomic_DNA"/>
</dbReference>
<dbReference type="PROSITE" id="PS51645">
    <property type="entry name" value="PHR_CRY_ALPHA_BETA"/>
    <property type="match status" value="1"/>
</dbReference>
<dbReference type="SUPFAM" id="SSF52425">
    <property type="entry name" value="Cryptochrome/photolyase, N-terminal domain"/>
    <property type="match status" value="1"/>
</dbReference>
<protein>
    <recommendedName>
        <fullName evidence="5">Cryptochrome DASH</fullName>
    </recommendedName>
</protein>
<dbReference type="SUPFAM" id="SSF48173">
    <property type="entry name" value="Cryptochrome/photolyase FAD-binding domain"/>
    <property type="match status" value="1"/>
</dbReference>
<evidence type="ECO:0000259" key="7">
    <source>
        <dbReference type="PROSITE" id="PS51645"/>
    </source>
</evidence>
<accession>A0ABY5RD14</accession>
<feature type="compositionally biased region" description="Acidic residues" evidence="6">
    <location>
        <begin position="200"/>
        <end position="215"/>
    </location>
</feature>
<reference evidence="8" key="1">
    <citation type="submission" date="2021-07" db="EMBL/GenBank/DDBJ databases">
        <title>Studies on halocins as antimicrobial molecules from haloarchaea.</title>
        <authorList>
            <person name="Kumar S."/>
            <person name="Khare S.K."/>
        </authorList>
    </citation>
    <scope>NUCLEOTIDE SEQUENCE</scope>
    <source>
        <strain evidence="8">NCIM 5678</strain>
    </source>
</reference>
<comment type="cofactor">
    <cofactor evidence="5">
        <name>(6R)-5,10-methylene-5,6,7,8-tetrahydrofolate</name>
        <dbReference type="ChEBI" id="CHEBI:15636"/>
    </cofactor>
    <text evidence="5">Binds 1 5,10-methenyltetrahydrofolate (MTHF) per subunit.</text>
</comment>
<feature type="domain" description="Photolyase/cryptochrome alpha/beta" evidence="7">
    <location>
        <begin position="4"/>
        <end position="143"/>
    </location>
</feature>
<dbReference type="InterPro" id="IPR036155">
    <property type="entry name" value="Crypto/Photolyase_N_sf"/>
</dbReference>
<organism evidence="8 9">
    <name type="scientific">Haloferax larsenii</name>
    <dbReference type="NCBI Taxonomy" id="302484"/>
    <lineage>
        <taxon>Archaea</taxon>
        <taxon>Methanobacteriati</taxon>
        <taxon>Methanobacteriota</taxon>
        <taxon>Stenosarchaea group</taxon>
        <taxon>Halobacteria</taxon>
        <taxon>Halobacteriales</taxon>
        <taxon>Haloferacaceae</taxon>
        <taxon>Haloferax</taxon>
    </lineage>
</organism>